<geneLocation type="plasmid" evidence="5 6">
    <name>unnamed1</name>
</geneLocation>
<reference evidence="5 6" key="1">
    <citation type="submission" date="2016-06" db="EMBL/GenBank/DDBJ databases">
        <title>Microsymbionts genomes from the relict species Vavilovia formosa.</title>
        <authorList>
            <person name="Chirak E."/>
            <person name="Kimeklis A."/>
            <person name="Andronov E."/>
        </authorList>
    </citation>
    <scope>NUCLEOTIDE SEQUENCE [LARGE SCALE GENOMIC DNA]</scope>
    <source>
        <strain evidence="5 6">Vaf10</strain>
        <plasmid evidence="6">Plasmid unnamed1</plasmid>
    </source>
</reference>
<dbReference type="RefSeq" id="WP_065283455.1">
    <property type="nucleotide sequence ID" value="NZ_CP016287.1"/>
</dbReference>
<protein>
    <submittedName>
        <fullName evidence="5">DNA helicase</fullName>
    </submittedName>
</protein>
<dbReference type="Pfam" id="PF18741">
    <property type="entry name" value="MTES_1575"/>
    <property type="match status" value="1"/>
</dbReference>
<feature type="domain" description="DNA2/NAM7 helicase-like C-terminal" evidence="3">
    <location>
        <begin position="1393"/>
        <end position="1591"/>
    </location>
</feature>
<keyword evidence="5" id="KW-0547">Nucleotide-binding</keyword>
<dbReference type="InterPro" id="IPR021754">
    <property type="entry name" value="DUF3320"/>
</dbReference>
<dbReference type="Pfam" id="PF13086">
    <property type="entry name" value="AAA_11"/>
    <property type="match status" value="2"/>
</dbReference>
<dbReference type="Pfam" id="PF13195">
    <property type="entry name" value="DUF4011"/>
    <property type="match status" value="1"/>
</dbReference>
<dbReference type="Pfam" id="PF11784">
    <property type="entry name" value="DUF3320"/>
    <property type="match status" value="1"/>
</dbReference>
<feature type="domain" description="DNA2/NAM7 helicase helicase" evidence="2">
    <location>
        <begin position="688"/>
        <end position="751"/>
    </location>
</feature>
<dbReference type="EMBL" id="CP016287">
    <property type="protein sequence ID" value="ANP89890.1"/>
    <property type="molecule type" value="Genomic_DNA"/>
</dbReference>
<dbReference type="InterPro" id="IPR041679">
    <property type="entry name" value="DNA2/NAM7-like_C"/>
</dbReference>
<feature type="domain" description="DUF3320" evidence="1">
    <location>
        <begin position="1844"/>
        <end position="1891"/>
    </location>
</feature>
<dbReference type="Proteomes" id="UP000092691">
    <property type="component" value="Plasmid unnamed1"/>
</dbReference>
<dbReference type="PANTHER" id="PTHR10887">
    <property type="entry name" value="DNA2/NAM7 HELICASE FAMILY"/>
    <property type="match status" value="1"/>
</dbReference>
<evidence type="ECO:0000259" key="4">
    <source>
        <dbReference type="Pfam" id="PF18741"/>
    </source>
</evidence>
<dbReference type="FunFam" id="3.40.50.300:FF:002063">
    <property type="entry name" value="DNA helicase related protein"/>
    <property type="match status" value="1"/>
</dbReference>
<evidence type="ECO:0000313" key="5">
    <source>
        <dbReference type="EMBL" id="ANP89890.1"/>
    </source>
</evidence>
<dbReference type="InterPro" id="IPR045055">
    <property type="entry name" value="DNA2/NAM7-like"/>
</dbReference>
<keyword evidence="5" id="KW-0067">ATP-binding</keyword>
<evidence type="ECO:0000259" key="3">
    <source>
        <dbReference type="Pfam" id="PF13087"/>
    </source>
</evidence>
<keyword evidence="5" id="KW-0378">Hydrolase</keyword>
<dbReference type="PANTHER" id="PTHR10887:SF495">
    <property type="entry name" value="HELICASE SENATAXIN ISOFORM X1-RELATED"/>
    <property type="match status" value="1"/>
</dbReference>
<dbReference type="InterPro" id="IPR049468">
    <property type="entry name" value="Restrct_endonuc-II-like_dom"/>
</dbReference>
<evidence type="ECO:0000313" key="6">
    <source>
        <dbReference type="Proteomes" id="UP000092691"/>
    </source>
</evidence>
<name>A0A1B1CJD8_RHILE</name>
<dbReference type="InterPro" id="IPR025103">
    <property type="entry name" value="DUF4011"/>
</dbReference>
<dbReference type="CDD" id="cd18808">
    <property type="entry name" value="SF1_C_Upf1"/>
    <property type="match status" value="1"/>
</dbReference>
<accession>A0A1B1CJD8</accession>
<evidence type="ECO:0000259" key="1">
    <source>
        <dbReference type="Pfam" id="PF11784"/>
    </source>
</evidence>
<evidence type="ECO:0000259" key="2">
    <source>
        <dbReference type="Pfam" id="PF13086"/>
    </source>
</evidence>
<dbReference type="Pfam" id="PF13087">
    <property type="entry name" value="AAA_12"/>
    <property type="match status" value="1"/>
</dbReference>
<gene>
    <name evidence="5" type="ORF">BA011_29855</name>
</gene>
<dbReference type="InterPro" id="IPR027417">
    <property type="entry name" value="P-loop_NTPase"/>
</dbReference>
<dbReference type="InterPro" id="IPR041677">
    <property type="entry name" value="DNA2/NAM7_AAA_11"/>
</dbReference>
<sequence>MQSIDLLDQAENILESEERIPTVTISPDVVGSINYASWQNSVPVLRSVEITNDTAETLSNLRLEFDVTPAFSKRKIWAIDRIAPGDSMTISDRVVELDPDYLAGLNEAERGRASFRLTVGDALVAEAFEDVRLLARDEWGGFGSMAALLAAFVMPNDPAIAKIIKEAANVLGNHGHSPALDGYQSQDPRRSYMLGAAIWSAISARRLTYAEPPRSFEKNGQKVRRPATIVEDGLATCLDTSLLFAAALEAVGLNSVIVLLDGHAYTGFWLVKKTFPNLLETDAGEVRKALSGKELVTFETTAVTHNPPSTFDDAMRIARTSTSEQEEDRFVAAIDITRARMSQIRPMASHQKPPESGGDASAEGVALPLPPLPDFNAILADMAEEKPTTAAGRIDRWQRKLLDLSLRNRLLNFKDSKQAVPFLCPDVPFLEDRLAEQARIRIISLPEQNPLGDRDEKLHFQATGKDINVEFALGALQRDEVSSPLPPKDLDGRLTEIYRRAQNDMAEGGSNTLFLAVGFLRWKKSPEDVKAYRAPLLLVPVKLERRSASSRFHILHHEDEVRFNSTLLQLLKKDFDLQLPQLEGTLPVDENGIDVPMVLEMVRRAVRDVAGFEVINETALSTFSFAKFLMWKDLVERTDSLRQNRVVRHLIDSPEQAFEAGVSTAFPSERDVDLKYEPRQLVTPLAADSSQLAATMAAAEGQDFVLIGPPGTGKSQTIANMIAQCLSAKKSVLFVAEKTAALDVVYRRLREHGLGDYCLEIHSNKAERKQFVSQLKASWEAGTSHTGEEWIRVNDRLKIRRDELNAYVEALHRQSPNGLTIFTAMGVFVRGKDNYAPELSWGDTIRHDRASYQRLMALIAELALTFRAIKPVPSLRYINIADWSASWESRFLAQSDKLAKVASTLQPSLQSFTSLLGIGSKADCSLSELNELAGMAAALRSASSGNYGVVFERQFEQLKSSIAGIEDAITQFKAAERKLSAAYAEDDLGRIPIDDLDREWREANAAIWPKSSLGKRRVRKLLQSYATSGQVDPDNDLPQLRVMKTFAGTVQTSELGRHAPGWKGTQTDTTSLRLHFDQAAAMRSALVRLGQMAGSVKNIAQSVAPYLSHGSSDHPLRDGADRFLQARQAFITEIKAYRELAGSVPADAASTSLLAGISQAMREIRENQSALQAWTSWCGVRKNAEAHGISPFVAALEEAHLRPDQLADAFELSYARWWLPPAIDADNVLRQFKRFQHEEALLDFRKLDDLARASAASEVRRKLVRDLPKPNEVPRRSELGLLRHQMELQRPSKSIREMIAGMPENFAKLAPCLLMSPLSIAQYLPADQALFDVVIFDEASQITTWDAVGALARGKQAIIVGDPKQLPPTNFFGRADGGEDDPDIQEYEKDLESILDEAKASGLPVLQLNWHYRSQHESLIAFSNWHYYGNRLVTFPSPVTEDRAVSLRYLPNAIYDRGKSRTNKSEAEAIANDATARMLVWLKLPESVRPTLGVITFNSQQQSLIEDLLDQKRRDHPEIEWFFAKERIEPTVIKNLENVQGDERDVMLFSITFAHDHAGKLTMAFGALNGDGGERRLNVAVTRARQELMVYTSITADKIDTERTKATGVHHLKTFLDFAERGAIALPAVQKGSVGSFDSPFEEAVAVALEGRGWTTVPQIGVSGFRVDLGIVHPDKPGAFLAGIECDGATYNRSATARDRDKIREQILRGLGWNIVRIWSPDWWYDKNGATDRLHEALQQLVLAGREQEAEKKVVDAAQAAQADSGMMTSPDSNIEDLPAPDDWADVQQTDVDVPITTPDADEIPFVQEINTPISMPVSANEAEVHAKFRRADLSTFKAEPGAFFDFSYRSIVDEMLAAVVSAEAPVRDDVLAQRIARAHGWLRTGNRIREKIERHLGVFDVTEDSAGRFIWLKGSVTTVVDYRPAETESDRRPVTDISLPELIGFVRQYPLALEEPDPALVFARLLGLERLAASSRARLNEAIAAAKGFLEEEGHIHANPGN</sequence>
<feature type="domain" description="Restriction endonuclease type II-like" evidence="4">
    <location>
        <begin position="1641"/>
        <end position="1738"/>
    </location>
</feature>
<dbReference type="SUPFAM" id="SSF52540">
    <property type="entry name" value="P-loop containing nucleoside triphosphate hydrolases"/>
    <property type="match status" value="1"/>
</dbReference>
<dbReference type="Gene3D" id="3.40.960.10">
    <property type="entry name" value="VSR Endonuclease"/>
    <property type="match status" value="1"/>
</dbReference>
<keyword evidence="5" id="KW-0614">Plasmid</keyword>
<organism evidence="5 6">
    <name type="scientific">Rhizobium leguminosarum</name>
    <dbReference type="NCBI Taxonomy" id="384"/>
    <lineage>
        <taxon>Bacteria</taxon>
        <taxon>Pseudomonadati</taxon>
        <taxon>Pseudomonadota</taxon>
        <taxon>Alphaproteobacteria</taxon>
        <taxon>Hyphomicrobiales</taxon>
        <taxon>Rhizobiaceae</taxon>
        <taxon>Rhizobium/Agrobacterium group</taxon>
        <taxon>Rhizobium</taxon>
    </lineage>
</organism>
<dbReference type="SUPFAM" id="SSF52980">
    <property type="entry name" value="Restriction endonuclease-like"/>
    <property type="match status" value="1"/>
</dbReference>
<dbReference type="OrthoDB" id="9757917at2"/>
<feature type="domain" description="DNA2/NAM7 helicase helicase" evidence="2">
    <location>
        <begin position="1281"/>
        <end position="1369"/>
    </location>
</feature>
<dbReference type="Gene3D" id="3.40.50.300">
    <property type="entry name" value="P-loop containing nucleotide triphosphate hydrolases"/>
    <property type="match status" value="3"/>
</dbReference>
<dbReference type="FunFam" id="3.40.960.10:FF:000002">
    <property type="entry name" value="DNA helicase related protein"/>
    <property type="match status" value="1"/>
</dbReference>
<dbReference type="InterPro" id="IPR047187">
    <property type="entry name" value="SF1_C_Upf1"/>
</dbReference>
<dbReference type="InterPro" id="IPR011335">
    <property type="entry name" value="Restrct_endonuc-II-like"/>
</dbReference>
<keyword evidence="5" id="KW-0347">Helicase</keyword>
<proteinExistence type="predicted"/>
<dbReference type="GO" id="GO:0004386">
    <property type="term" value="F:helicase activity"/>
    <property type="evidence" value="ECO:0007669"/>
    <property type="project" value="UniProtKB-KW"/>
</dbReference>